<evidence type="ECO:0000313" key="2">
    <source>
        <dbReference type="EMBL" id="GCE83761.1"/>
    </source>
</evidence>
<keyword evidence="3" id="KW-1185">Reference proteome</keyword>
<dbReference type="EMBL" id="BDLU01000040">
    <property type="protein sequence ID" value="GCE83761.1"/>
    <property type="molecule type" value="Genomic_DNA"/>
</dbReference>
<evidence type="ECO:0000313" key="3">
    <source>
        <dbReference type="Proteomes" id="UP000315095"/>
    </source>
</evidence>
<reference evidence="3" key="1">
    <citation type="submission" date="2017-01" db="EMBL/GenBank/DDBJ databases">
        <title>Komagataeibacter sp. MSKU9 whole genome sequencing project.</title>
        <authorList>
            <person name="Matsutani M."/>
            <person name="Naloka K."/>
            <person name="Theeragool G."/>
            <person name="Yakushi T."/>
            <person name="Matsushita K."/>
        </authorList>
    </citation>
    <scope>NUCLEOTIDE SEQUENCE [LARGE SCALE GENOMIC DNA]</scope>
    <source>
        <strain evidence="3">MSKU9</strain>
    </source>
</reference>
<name>A0A4P5NV46_9PROT</name>
<evidence type="ECO:0000259" key="1">
    <source>
        <dbReference type="Pfam" id="PF13372"/>
    </source>
</evidence>
<dbReference type="Pfam" id="PF13372">
    <property type="entry name" value="Alginate_exp"/>
    <property type="match status" value="1"/>
</dbReference>
<feature type="domain" description="Alginate export" evidence="1">
    <location>
        <begin position="152"/>
        <end position="559"/>
    </location>
</feature>
<dbReference type="AlphaFoldDB" id="A0A4P5NV46"/>
<comment type="caution">
    <text evidence="2">The sequence shown here is derived from an EMBL/GenBank/DDBJ whole genome shotgun (WGS) entry which is preliminary data.</text>
</comment>
<protein>
    <recommendedName>
        <fullName evidence="1">Alginate export domain-containing protein</fullName>
    </recommendedName>
</protein>
<organism evidence="2 3">
    <name type="scientific">Komagataeibacter diospyri</name>
    <dbReference type="NCBI Taxonomy" id="1932662"/>
    <lineage>
        <taxon>Bacteria</taxon>
        <taxon>Pseudomonadati</taxon>
        <taxon>Pseudomonadota</taxon>
        <taxon>Alphaproteobacteria</taxon>
        <taxon>Acetobacterales</taxon>
        <taxon>Acetobacteraceae</taxon>
        <taxon>Komagataeibacter</taxon>
    </lineage>
</organism>
<proteinExistence type="predicted"/>
<gene>
    <name evidence="2" type="ORF">MSKU9_1902</name>
</gene>
<dbReference type="Proteomes" id="UP000315095">
    <property type="component" value="Unassembled WGS sequence"/>
</dbReference>
<sequence length="568" mass="62563">MSDLSVRTVSRRVRPLGRRPFSALVLPVSGALAWGAQLPAAFASVTQPGRSAPENIHVHAVPVPPVEYLPSANPVGQPVRMPAMAYRRPSGHQYDWGVFNRDSGEAAGFGPVGRYGVARWAEDWSSLRSKKKGDDPFDVLKYIPLTRSGSVWISFSGETRARNWFENRPVLGAAHVADSGRFTVRNLYGADLHLGTHVRLYGELINADAGGWRPYGYGDTYRKQLDVQQALIEVKGHVAGAKAGFMFGRQAFLDMPAYVLYYRMSSSVPLAWNGFRAYAAWSRVRVDAWDFVGTDITPDGIFHDTEDYGTRLYGVETTWAPPDFVFMGQTGYSFLDLFYFGTKAGGGISGVSAPSFAVQPGMATRNNFGGRWHGIAGPIEFSVGGIWQGGAFRATGADSPSRPIDAWSFSSNAGYRIPHDRFHTFVGLQADVFSGGDARRNTVGTYSQPFNPQLTYVDASLTVSESNMVDIAPEVRMTFFRSLSIMARYPLYWRYSTLAPLSRPGALQYAYHYNGSFIGMAPQATLTWQIGPHLSWAQTLSRFMTASALNRVGGSSGTYYMSNLSFRF</sequence>
<dbReference type="OrthoDB" id="311329at2"/>
<dbReference type="InterPro" id="IPR025388">
    <property type="entry name" value="Alginate_export_dom"/>
</dbReference>
<accession>A0A4P5NV46</accession>
<dbReference type="RefSeq" id="WP_141261258.1">
    <property type="nucleotide sequence ID" value="NZ_BDLU01000040.1"/>
</dbReference>